<organism evidence="16 17">
    <name type="scientific">Equus przewalskii</name>
    <name type="common">Przewalski's horse</name>
    <name type="synonym">Equus caballus przewalskii</name>
    <dbReference type="NCBI Taxonomy" id="9798"/>
    <lineage>
        <taxon>Eukaryota</taxon>
        <taxon>Metazoa</taxon>
        <taxon>Chordata</taxon>
        <taxon>Craniata</taxon>
        <taxon>Vertebrata</taxon>
        <taxon>Euteleostomi</taxon>
        <taxon>Mammalia</taxon>
        <taxon>Eutheria</taxon>
        <taxon>Laurasiatheria</taxon>
        <taxon>Perissodactyla</taxon>
        <taxon>Equidae</taxon>
        <taxon>Equus</taxon>
    </lineage>
</organism>
<dbReference type="InterPro" id="IPR000742">
    <property type="entry name" value="EGF"/>
</dbReference>
<dbReference type="RefSeq" id="XP_070432581.1">
    <property type="nucleotide sequence ID" value="XM_070576480.1"/>
</dbReference>
<feature type="compositionally biased region" description="Acidic residues" evidence="12">
    <location>
        <begin position="283"/>
        <end position="293"/>
    </location>
</feature>
<dbReference type="InterPro" id="IPR055088">
    <property type="entry name" value="Fibulin_C"/>
</dbReference>
<keyword evidence="5 11" id="KW-0245">EGF-like domain</keyword>
<evidence type="ECO:0000256" key="7">
    <source>
        <dbReference type="ARBA" id="ARBA00022737"/>
    </source>
</evidence>
<dbReference type="SMART" id="SM00181">
    <property type="entry name" value="EGF"/>
    <property type="match status" value="11"/>
</dbReference>
<evidence type="ECO:0000256" key="2">
    <source>
        <dbReference type="ARBA" id="ARBA00006127"/>
    </source>
</evidence>
<dbReference type="CDD" id="cd00017">
    <property type="entry name" value="ANATO"/>
    <property type="match status" value="1"/>
</dbReference>
<dbReference type="PROSITE" id="PS01186">
    <property type="entry name" value="EGF_2"/>
    <property type="match status" value="3"/>
</dbReference>
<feature type="compositionally biased region" description="Polar residues" evidence="12">
    <location>
        <begin position="360"/>
        <end position="377"/>
    </location>
</feature>
<keyword evidence="10" id="KW-0325">Glycoprotein</keyword>
<dbReference type="PROSITE" id="PS01187">
    <property type="entry name" value="EGF_CA"/>
    <property type="match status" value="4"/>
</dbReference>
<reference evidence="17 18" key="1">
    <citation type="submission" date="2025-05" db="UniProtKB">
        <authorList>
            <consortium name="RefSeq"/>
        </authorList>
    </citation>
    <scope>IDENTIFICATION</scope>
    <source>
        <tissue evidence="17 18">Blood</tissue>
    </source>
</reference>
<feature type="domain" description="Anaphylatoxin-like" evidence="14">
    <location>
        <begin position="487"/>
        <end position="518"/>
    </location>
</feature>
<dbReference type="InterPro" id="IPR001881">
    <property type="entry name" value="EGF-like_Ca-bd_dom"/>
</dbReference>
<evidence type="ECO:0000256" key="11">
    <source>
        <dbReference type="PROSITE-ProRule" id="PRU00076"/>
    </source>
</evidence>
<evidence type="ECO:0000256" key="9">
    <source>
        <dbReference type="ARBA" id="ARBA00023157"/>
    </source>
</evidence>
<dbReference type="Pfam" id="PF01821">
    <property type="entry name" value="ANATO"/>
    <property type="match status" value="2"/>
</dbReference>
<dbReference type="Pfam" id="PF07645">
    <property type="entry name" value="EGF_CA"/>
    <property type="match status" value="5"/>
</dbReference>
<dbReference type="PANTHER" id="PTHR24050">
    <property type="entry name" value="PA14 DOMAIN-CONTAINING PROTEIN"/>
    <property type="match status" value="1"/>
</dbReference>
<evidence type="ECO:0000256" key="6">
    <source>
        <dbReference type="ARBA" id="ARBA00022729"/>
    </source>
</evidence>
<evidence type="ECO:0000256" key="5">
    <source>
        <dbReference type="ARBA" id="ARBA00022536"/>
    </source>
</evidence>
<dbReference type="PROSITE" id="PS01177">
    <property type="entry name" value="ANAPHYLATOXIN_1"/>
    <property type="match status" value="1"/>
</dbReference>
<feature type="domain" description="EGF-like" evidence="15">
    <location>
        <begin position="603"/>
        <end position="644"/>
    </location>
</feature>
<dbReference type="PANTHER" id="PTHR24050:SF29">
    <property type="entry name" value="FIBULIN-1"/>
    <property type="match status" value="1"/>
</dbReference>
<dbReference type="SMART" id="SM00104">
    <property type="entry name" value="ANATO"/>
    <property type="match status" value="3"/>
</dbReference>
<dbReference type="Pfam" id="PF22914">
    <property type="entry name" value="Fibulin_C"/>
    <property type="match status" value="1"/>
</dbReference>
<dbReference type="InterPro" id="IPR018097">
    <property type="entry name" value="EGF_Ca-bd_CS"/>
</dbReference>
<comment type="subcellular location">
    <subcellularLocation>
        <location evidence="1">Secreted</location>
        <location evidence="1">Extracellular space</location>
        <location evidence="1">Extracellular matrix</location>
    </subcellularLocation>
</comment>
<gene>
    <name evidence="17 18" type="primary">FBLN2</name>
</gene>
<dbReference type="SUPFAM" id="SSF57196">
    <property type="entry name" value="EGF/Laminin"/>
    <property type="match status" value="2"/>
</dbReference>
<feature type="domain" description="EGF-like" evidence="15">
    <location>
        <begin position="857"/>
        <end position="895"/>
    </location>
</feature>
<keyword evidence="6 13" id="KW-0732">Signal</keyword>
<dbReference type="GeneID" id="103556787"/>
<feature type="domain" description="Anaphylatoxin-like" evidence="14">
    <location>
        <begin position="444"/>
        <end position="479"/>
    </location>
</feature>
<dbReference type="InterPro" id="IPR009030">
    <property type="entry name" value="Growth_fac_rcpt_cys_sf"/>
</dbReference>
<comment type="caution">
    <text evidence="11">Lacks conserved residue(s) required for the propagation of feature annotation.</text>
</comment>
<dbReference type="Pfam" id="PF24532">
    <property type="entry name" value="FIBL-2"/>
    <property type="match status" value="1"/>
</dbReference>
<comment type="similarity">
    <text evidence="2">Belongs to the fibulin family.</text>
</comment>
<dbReference type="Pfam" id="PF12662">
    <property type="entry name" value="cEGF"/>
    <property type="match status" value="2"/>
</dbReference>
<feature type="region of interest" description="Disordered" evidence="12">
    <location>
        <begin position="233"/>
        <end position="435"/>
    </location>
</feature>
<dbReference type="CDD" id="cd00054">
    <property type="entry name" value="EGF_CA"/>
    <property type="match status" value="8"/>
</dbReference>
<dbReference type="PROSITE" id="PS50026">
    <property type="entry name" value="EGF_3"/>
    <property type="match status" value="3"/>
</dbReference>
<dbReference type="InterPro" id="IPR026823">
    <property type="entry name" value="cEGF"/>
</dbReference>
<proteinExistence type="inferred from homology"/>
<name>A0ABM4KWL7_EQUPR</name>
<dbReference type="InterPro" id="IPR052235">
    <property type="entry name" value="Nephronectin_domain"/>
</dbReference>
<evidence type="ECO:0000313" key="16">
    <source>
        <dbReference type="Proteomes" id="UP001652662"/>
    </source>
</evidence>
<feature type="region of interest" description="Disordered" evidence="12">
    <location>
        <begin position="642"/>
        <end position="673"/>
    </location>
</feature>
<keyword evidence="16" id="KW-1185">Reference proteome</keyword>
<feature type="compositionally biased region" description="Low complexity" evidence="12">
    <location>
        <begin position="298"/>
        <end position="332"/>
    </location>
</feature>
<dbReference type="InterPro" id="IPR000152">
    <property type="entry name" value="EGF-type_Asp/Asn_hydroxyl_site"/>
</dbReference>
<keyword evidence="4" id="KW-0272">Extracellular matrix</keyword>
<evidence type="ECO:0000256" key="8">
    <source>
        <dbReference type="ARBA" id="ARBA00022837"/>
    </source>
</evidence>
<dbReference type="InterPro" id="IPR049883">
    <property type="entry name" value="NOTCH1_EGF-like"/>
</dbReference>
<feature type="signal peptide" evidence="13">
    <location>
        <begin position="1"/>
        <end position="29"/>
    </location>
</feature>
<evidence type="ECO:0000259" key="14">
    <source>
        <dbReference type="PROSITE" id="PS01178"/>
    </source>
</evidence>
<keyword evidence="9" id="KW-1015">Disulfide bond</keyword>
<feature type="domain" description="EGF-like" evidence="15">
    <location>
        <begin position="900"/>
        <end position="941"/>
    </location>
</feature>
<keyword evidence="8" id="KW-0106">Calcium</keyword>
<feature type="domain" description="Anaphylatoxin-like" evidence="14">
    <location>
        <begin position="520"/>
        <end position="552"/>
    </location>
</feature>
<dbReference type="RefSeq" id="XP_070432580.1">
    <property type="nucleotide sequence ID" value="XM_070576479.1"/>
</dbReference>
<evidence type="ECO:0000256" key="3">
    <source>
        <dbReference type="ARBA" id="ARBA00022525"/>
    </source>
</evidence>
<evidence type="ECO:0000256" key="10">
    <source>
        <dbReference type="ARBA" id="ARBA00023180"/>
    </source>
</evidence>
<evidence type="ECO:0000256" key="13">
    <source>
        <dbReference type="SAM" id="SignalP"/>
    </source>
</evidence>
<accession>A0ABM4KWL7</accession>
<evidence type="ECO:0000259" key="15">
    <source>
        <dbReference type="PROSITE" id="PS50026"/>
    </source>
</evidence>
<sequence>MTLLWEPVEAWLVLALALALALGPSVGVAAPRQDCTGVECPPLEHCIEEALEPGACCATCVQHGCACEGYQYYDCLQGGFVRGRVPAGQSYFVDFGSTECSCPPGGGKISCQFMLCPELPPNCIETVVAADSCPQCGQVGCVHTGRKYAAGHTIHLPPCRACHCPDTGGELICYQLPGCHADTEAMPAASTGNFSDAEEGDPERHYEDPYSYDQEVAEAEAAAALAGELPAGARRPASLGGGSQPPSAIQATPWPAALPRPTVAAALGPPAPVQAKARRVTEDSQEEGDEEREELMVREWLAAGGPEGLDGPPAAGPAGPGLPVQEGGAEARAGPEENLIPDAQAAPHSTGQEGAGPVLESSTASVLPSQATLSSPGGPTKPSAHAVLTTSPQEATLVPPTQDVPKQLPVLPRPRPEEDTDPNSVHSVPRGDSEVSTKDLIETCCAAGQQWAIDNDECLEIPESGAEGDVCRTAQKHCCVSYLKEKSCMAGVMGAKEGEACGAEDSDTCGTSLYKQCCDCCGLGLRVRAEGQSCESNPNLGYPCNQVMLSCCEGEDPLIVPDVRRPPEPEAVPRRVSEAELANREALSLDTETELPNSLPGDDQDECLLLPGELCQHLCINTVGSYRCACFPGFSLQDDGRTCRPDGDPAQPDAAEESALRPESSQVAPNTIPLPLPQPNTCKDHGPCKQVCSVIGDTAMCSCFPGYAIMADGVSCEDINECVTDLHTCSRGEHCVNTVGSFHCYKALTCEPGYALKDGECADMDECEQGTHNCQAGFTCQNTQGSFYCQARPRCMDGFLQDPEGNCVDINECTSLSEPCQPGFSCVNTVGSYTCQRNPLLCARGYHASPDGTKCVDVNECETGMHQCGEAQVCHNLPGSYRCDCKAGFQRDAFGRACIDVNECWTSPGRLCQHTCENTRGSYRCSCASGFRLAADGKRCEDVNECEAQRCSQECANIYGSYQCYCRQGYQLAEDGHTCTDIDECIQGAGILCTFRCVNVPGSYQCACPERGYTMMANGRSCKDLDECALGTHNCSEAETCHNIPGGFRCLRFECPPNYVRVSETKCERTTCHDFVECQSSPARITYYQLNFQTGFLVPANIFRISPVPAFAGDTIALTITKGNEEGYFGTRRLNAYTGVVYLQRAVREPRDFALDVEMKLWRQGSVTTFLAKMHVFFTTFAV</sequence>
<dbReference type="SMART" id="SM00179">
    <property type="entry name" value="EGF_CA"/>
    <property type="match status" value="9"/>
</dbReference>
<dbReference type="InterPro" id="IPR056612">
    <property type="entry name" value="FIBL-2_dom"/>
</dbReference>
<dbReference type="PROSITE" id="PS00010">
    <property type="entry name" value="ASX_HYDROXYL"/>
    <property type="match status" value="4"/>
</dbReference>
<dbReference type="Pfam" id="PF14670">
    <property type="entry name" value="FXa_inhibition"/>
    <property type="match status" value="1"/>
</dbReference>
<dbReference type="SUPFAM" id="SSF57184">
    <property type="entry name" value="Growth factor receptor domain"/>
    <property type="match status" value="4"/>
</dbReference>
<dbReference type="Gene3D" id="2.10.25.10">
    <property type="entry name" value="Laminin"/>
    <property type="match status" value="10"/>
</dbReference>
<evidence type="ECO:0000313" key="18">
    <source>
        <dbReference type="RefSeq" id="XP_070432581.1"/>
    </source>
</evidence>
<evidence type="ECO:0000256" key="12">
    <source>
        <dbReference type="SAM" id="MobiDB-lite"/>
    </source>
</evidence>
<evidence type="ECO:0000256" key="1">
    <source>
        <dbReference type="ARBA" id="ARBA00004498"/>
    </source>
</evidence>
<keyword evidence="3" id="KW-0964">Secreted</keyword>
<evidence type="ECO:0000256" key="4">
    <source>
        <dbReference type="ARBA" id="ARBA00022530"/>
    </source>
</evidence>
<keyword evidence="7" id="KW-0677">Repeat</keyword>
<dbReference type="PROSITE" id="PS01178">
    <property type="entry name" value="ANAPHYLATOXIN_2"/>
    <property type="match status" value="3"/>
</dbReference>
<protein>
    <submittedName>
        <fullName evidence="17 18">Fibulin-2 isoform X4</fullName>
    </submittedName>
</protein>
<feature type="chain" id="PRO_5045026596" evidence="13">
    <location>
        <begin position="30"/>
        <end position="1183"/>
    </location>
</feature>
<dbReference type="Proteomes" id="UP001652662">
    <property type="component" value="Chromosome 15"/>
</dbReference>
<evidence type="ECO:0000313" key="17">
    <source>
        <dbReference type="RefSeq" id="XP_070432580.1"/>
    </source>
</evidence>
<dbReference type="InterPro" id="IPR000020">
    <property type="entry name" value="Anaphylatoxin/fibulin"/>
</dbReference>